<dbReference type="GO" id="GO:0005634">
    <property type="term" value="C:nucleus"/>
    <property type="evidence" value="ECO:0007669"/>
    <property type="project" value="UniProtKB-SubCell"/>
</dbReference>
<evidence type="ECO:0000259" key="23">
    <source>
        <dbReference type="PROSITE" id="PS52035"/>
    </source>
</evidence>
<accession>A0A9J8BEK3</accession>
<evidence type="ECO:0000256" key="21">
    <source>
        <dbReference type="PROSITE-ProRule" id="PRU01379"/>
    </source>
</evidence>
<dbReference type="GO" id="GO:0005829">
    <property type="term" value="C:cytosol"/>
    <property type="evidence" value="ECO:0007669"/>
    <property type="project" value="UniProtKB-SubCell"/>
</dbReference>
<dbReference type="FunFam" id="3.40.630.10:FF:000024">
    <property type="entry name" value="ATP/GTP binding protein 1"/>
    <property type="match status" value="1"/>
</dbReference>
<evidence type="ECO:0000256" key="12">
    <source>
        <dbReference type="ARBA" id="ARBA00023049"/>
    </source>
</evidence>
<feature type="compositionally biased region" description="Acidic residues" evidence="22">
    <location>
        <begin position="364"/>
        <end position="389"/>
    </location>
</feature>
<dbReference type="Gene3D" id="3.40.630.10">
    <property type="entry name" value="Zn peptidases"/>
    <property type="match status" value="1"/>
</dbReference>
<evidence type="ECO:0000256" key="14">
    <source>
        <dbReference type="ARBA" id="ARBA00023242"/>
    </source>
</evidence>
<dbReference type="InterPro" id="IPR016024">
    <property type="entry name" value="ARM-type_fold"/>
</dbReference>
<dbReference type="InterPro" id="IPR000834">
    <property type="entry name" value="Peptidase_M14"/>
</dbReference>
<dbReference type="FunFam" id="2.60.40.3120:FF:000001">
    <property type="entry name" value="cytosolic carboxypeptidase 1 isoform X1"/>
    <property type="match status" value="1"/>
</dbReference>
<name>A0A9J8BEK3_CYPCA</name>
<dbReference type="PANTHER" id="PTHR12756:SF24">
    <property type="entry name" value="CYTOSOLIC CARBOXYPEPTIDASE 1"/>
    <property type="match status" value="1"/>
</dbReference>
<dbReference type="GO" id="GO:0005739">
    <property type="term" value="C:mitochondrion"/>
    <property type="evidence" value="ECO:0007669"/>
    <property type="project" value="UniProtKB-SubCell"/>
</dbReference>
<feature type="active site" description="Proton donor/acceptor" evidence="21">
    <location>
        <position position="1008"/>
    </location>
</feature>
<dbReference type="GeneTree" id="ENSGT00940000157707"/>
<evidence type="ECO:0000313" key="25">
    <source>
        <dbReference type="Proteomes" id="UP001108240"/>
    </source>
</evidence>
<keyword evidence="12" id="KW-0482">Metalloprotease</keyword>
<protein>
    <recommendedName>
        <fullName evidence="18">Cytosolic carboxypeptidase 1</fullName>
        <ecNumber evidence="16">3.4.17.24</ecNumber>
    </recommendedName>
    <alternativeName>
        <fullName evidence="20">ATP/GTP-binding protein 1</fullName>
    </alternativeName>
    <alternativeName>
        <fullName evidence="19">Protein deglutamylase CCP1</fullName>
    </alternativeName>
</protein>
<dbReference type="Proteomes" id="UP001108240">
    <property type="component" value="Unplaced"/>
</dbReference>
<evidence type="ECO:0000256" key="18">
    <source>
        <dbReference type="ARBA" id="ARBA00041044"/>
    </source>
</evidence>
<dbReference type="GO" id="GO:0008270">
    <property type="term" value="F:zinc ion binding"/>
    <property type="evidence" value="ECO:0007669"/>
    <property type="project" value="InterPro"/>
</dbReference>
<dbReference type="AlphaFoldDB" id="A0A9J8BEK3"/>
<dbReference type="InterPro" id="IPR050821">
    <property type="entry name" value="Cytosolic_carboxypeptidase"/>
</dbReference>
<feature type="compositionally biased region" description="Basic and acidic residues" evidence="22">
    <location>
        <begin position="1107"/>
        <end position="1120"/>
    </location>
</feature>
<feature type="region of interest" description="Disordered" evidence="22">
    <location>
        <begin position="1095"/>
        <end position="1120"/>
    </location>
</feature>
<comment type="similarity">
    <text evidence="5 21">Belongs to the peptidase M14 family.</text>
</comment>
<proteinExistence type="inferred from homology"/>
<evidence type="ECO:0000256" key="16">
    <source>
        <dbReference type="ARBA" id="ARBA00026108"/>
    </source>
</evidence>
<dbReference type="EC" id="3.4.17.24" evidence="16"/>
<keyword evidence="11" id="KW-0862">Zinc</keyword>
<evidence type="ECO:0000256" key="8">
    <source>
        <dbReference type="ARBA" id="ARBA00022670"/>
    </source>
</evidence>
<reference evidence="24" key="2">
    <citation type="submission" date="2025-09" db="UniProtKB">
        <authorList>
            <consortium name="Ensembl"/>
        </authorList>
    </citation>
    <scope>IDENTIFICATION</scope>
</reference>
<keyword evidence="8" id="KW-0645">Protease</keyword>
<dbReference type="GO" id="GO:0004181">
    <property type="term" value="F:metallocarboxypeptidase activity"/>
    <property type="evidence" value="ECO:0007669"/>
    <property type="project" value="InterPro"/>
</dbReference>
<evidence type="ECO:0000256" key="9">
    <source>
        <dbReference type="ARBA" id="ARBA00022723"/>
    </source>
</evidence>
<evidence type="ECO:0000256" key="19">
    <source>
        <dbReference type="ARBA" id="ARBA00043068"/>
    </source>
</evidence>
<evidence type="ECO:0000256" key="1">
    <source>
        <dbReference type="ARBA" id="ARBA00001947"/>
    </source>
</evidence>
<feature type="region of interest" description="Disordered" evidence="22">
    <location>
        <begin position="442"/>
        <end position="471"/>
    </location>
</feature>
<dbReference type="PROSITE" id="PS52035">
    <property type="entry name" value="PEPTIDASE_M14"/>
    <property type="match status" value="1"/>
</dbReference>
<keyword evidence="10" id="KW-0378">Hydrolase</keyword>
<comment type="catalytic activity">
    <reaction evidence="17">
        <text>(L-glutamyl)(n+1)-gamma-L-glutamyl-L-glutamyl-[protein] + H2O = (L-glutamyl)(n)-gamma-L-glutamyl-L-glutamyl-[protein] + L-glutamate</text>
        <dbReference type="Rhea" id="RHEA:60004"/>
        <dbReference type="Rhea" id="RHEA-COMP:15519"/>
        <dbReference type="Rhea" id="RHEA-COMP:15675"/>
        <dbReference type="ChEBI" id="CHEBI:15377"/>
        <dbReference type="ChEBI" id="CHEBI:29985"/>
        <dbReference type="ChEBI" id="CHEBI:143623"/>
    </reaction>
    <physiologicalReaction direction="left-to-right" evidence="17">
        <dbReference type="Rhea" id="RHEA:60005"/>
    </physiologicalReaction>
</comment>
<dbReference type="GO" id="GO:0006508">
    <property type="term" value="P:proteolysis"/>
    <property type="evidence" value="ECO:0007669"/>
    <property type="project" value="UniProtKB-KW"/>
</dbReference>
<dbReference type="Pfam" id="PF18027">
    <property type="entry name" value="Pepdidase_M14_N"/>
    <property type="match status" value="1"/>
</dbReference>
<evidence type="ECO:0000256" key="6">
    <source>
        <dbReference type="ARBA" id="ARBA00022490"/>
    </source>
</evidence>
<feature type="region of interest" description="Disordered" evidence="22">
    <location>
        <begin position="357"/>
        <end position="399"/>
    </location>
</feature>
<feature type="domain" description="Peptidase M14" evidence="23">
    <location>
        <begin position="755"/>
        <end position="1044"/>
    </location>
</feature>
<keyword evidence="14" id="KW-0539">Nucleus</keyword>
<evidence type="ECO:0000256" key="2">
    <source>
        <dbReference type="ARBA" id="ARBA00004123"/>
    </source>
</evidence>
<keyword evidence="6" id="KW-0963">Cytoplasm</keyword>
<evidence type="ECO:0000256" key="10">
    <source>
        <dbReference type="ARBA" id="ARBA00022801"/>
    </source>
</evidence>
<evidence type="ECO:0000256" key="15">
    <source>
        <dbReference type="ARBA" id="ARBA00024524"/>
    </source>
</evidence>
<reference evidence="24" key="1">
    <citation type="submission" date="2025-08" db="UniProtKB">
        <authorList>
            <consortium name="Ensembl"/>
        </authorList>
    </citation>
    <scope>IDENTIFICATION</scope>
</reference>
<dbReference type="InterPro" id="IPR011989">
    <property type="entry name" value="ARM-like"/>
</dbReference>
<dbReference type="SUPFAM" id="SSF53187">
    <property type="entry name" value="Zn-dependent exopeptidases"/>
    <property type="match status" value="1"/>
</dbReference>
<evidence type="ECO:0000256" key="17">
    <source>
        <dbReference type="ARBA" id="ARBA00029302"/>
    </source>
</evidence>
<evidence type="ECO:0000256" key="5">
    <source>
        <dbReference type="ARBA" id="ARBA00005988"/>
    </source>
</evidence>
<dbReference type="CDD" id="cd06906">
    <property type="entry name" value="M14_Nna1"/>
    <property type="match status" value="1"/>
</dbReference>
<evidence type="ECO:0000256" key="13">
    <source>
        <dbReference type="ARBA" id="ARBA00023128"/>
    </source>
</evidence>
<dbReference type="Pfam" id="PF00246">
    <property type="entry name" value="Peptidase_M14"/>
    <property type="match status" value="1"/>
</dbReference>
<dbReference type="Ensembl" id="ENSCCRT00000118167.1">
    <property type="protein sequence ID" value="ENSCCRP00000156249.1"/>
    <property type="gene ID" value="ENSCCRG00000066486.1"/>
</dbReference>
<dbReference type="Pfam" id="PF25571">
    <property type="entry name" value="TPR_CCP1_N"/>
    <property type="match status" value="1"/>
</dbReference>
<evidence type="ECO:0000256" key="3">
    <source>
        <dbReference type="ARBA" id="ARBA00004173"/>
    </source>
</evidence>
<evidence type="ECO:0000313" key="24">
    <source>
        <dbReference type="Ensembl" id="ENSCCRP00000156249.1"/>
    </source>
</evidence>
<feature type="compositionally biased region" description="Acidic residues" evidence="22">
    <location>
        <begin position="1095"/>
        <end position="1106"/>
    </location>
</feature>
<evidence type="ECO:0000256" key="11">
    <source>
        <dbReference type="ARBA" id="ARBA00022833"/>
    </source>
</evidence>
<comment type="subcellular location">
    <subcellularLocation>
        <location evidence="4">Cytoplasm</location>
        <location evidence="4">Cytosol</location>
    </subcellularLocation>
    <subcellularLocation>
        <location evidence="3">Mitochondrion</location>
    </subcellularLocation>
    <subcellularLocation>
        <location evidence="2">Nucleus</location>
    </subcellularLocation>
</comment>
<keyword evidence="9" id="KW-0479">Metal-binding</keyword>
<dbReference type="InterPro" id="IPR040626">
    <property type="entry name" value="Pepdidase_M14_N"/>
</dbReference>
<organism evidence="24 25">
    <name type="scientific">Cyprinus carpio carpio</name>
    <dbReference type="NCBI Taxonomy" id="630221"/>
    <lineage>
        <taxon>Eukaryota</taxon>
        <taxon>Metazoa</taxon>
        <taxon>Chordata</taxon>
        <taxon>Craniata</taxon>
        <taxon>Vertebrata</taxon>
        <taxon>Euteleostomi</taxon>
        <taxon>Actinopterygii</taxon>
        <taxon>Neopterygii</taxon>
        <taxon>Teleostei</taxon>
        <taxon>Ostariophysi</taxon>
        <taxon>Cypriniformes</taxon>
        <taxon>Cyprinidae</taxon>
        <taxon>Cyprininae</taxon>
        <taxon>Cyprinus</taxon>
    </lineage>
</organism>
<comment type="cofactor">
    <cofactor evidence="1">
        <name>Zn(2+)</name>
        <dbReference type="ChEBI" id="CHEBI:29105"/>
    </cofactor>
</comment>
<dbReference type="Gene3D" id="1.25.10.10">
    <property type="entry name" value="Leucine-rich Repeat Variant"/>
    <property type="match status" value="1"/>
</dbReference>
<comment type="catalytic activity">
    <reaction evidence="15">
        <text>C-terminal L-alpha-aminoacyl-L-glutamyl-L-glutamyl-[tubulin] + H2O = C-terminal L-alpha-aminoacyl-L-glutamyl-[tubulin] + L-glutamate</text>
        <dbReference type="Rhea" id="RHEA:63792"/>
        <dbReference type="Rhea" id="RHEA-COMP:16435"/>
        <dbReference type="Rhea" id="RHEA-COMP:16436"/>
        <dbReference type="ChEBI" id="CHEBI:15377"/>
        <dbReference type="ChEBI" id="CHEBI:29985"/>
        <dbReference type="ChEBI" id="CHEBI:149555"/>
        <dbReference type="ChEBI" id="CHEBI:149556"/>
        <dbReference type="EC" id="3.4.17.24"/>
    </reaction>
    <physiologicalReaction direction="left-to-right" evidence="15">
        <dbReference type="Rhea" id="RHEA:63793"/>
    </physiologicalReaction>
</comment>
<keyword evidence="7" id="KW-0121">Carboxypeptidase</keyword>
<keyword evidence="13" id="KW-0496">Mitochondrion</keyword>
<dbReference type="PANTHER" id="PTHR12756">
    <property type="entry name" value="CYTOSOLIC CARBOXYPEPTIDASE"/>
    <property type="match status" value="1"/>
</dbReference>
<evidence type="ECO:0000256" key="22">
    <source>
        <dbReference type="SAM" id="MobiDB-lite"/>
    </source>
</evidence>
<keyword evidence="25" id="KW-1185">Reference proteome</keyword>
<dbReference type="SUPFAM" id="SSF48371">
    <property type="entry name" value="ARM repeat"/>
    <property type="match status" value="1"/>
</dbReference>
<evidence type="ECO:0000256" key="4">
    <source>
        <dbReference type="ARBA" id="ARBA00004514"/>
    </source>
</evidence>
<dbReference type="InterPro" id="IPR033852">
    <property type="entry name" value="CBPC1/4"/>
</dbReference>
<evidence type="ECO:0000256" key="20">
    <source>
        <dbReference type="ARBA" id="ARBA00043070"/>
    </source>
</evidence>
<sequence length="1120" mass="126248">MNKLKMASEKSASRVLMLLSQLERLNEEPKVSDNDAIRQTTGKILHLIQTQEKTRKEVASKSSGGMEIILSSLENTQDLQTTLNILAILNELLTVGGGCRTGVFVSKGGTALLLQLLVGSSKDPPANEELMLHIHSLLVKVGLKDRKLGVKARLNGALNVTLNLVKYNLQNHKLLLPCLQVLRVYSSNLVNAVSLGKSGTLEIMFEIIGPFSKKSTTLLKVALDTLASLLKSGMNARRAVDRGYLPTLLTIYQDWHRNDTRHRHVVIRKSILGCIKNLTNIKLGRKAFIDANGMRILYNTSTECLPVRTLDPLVNTSSLIMRKCFPKNRLPLPTIKSVFHHPLLHIPASGPVAKLYNQPPGVDDVVDESDENEATEVDTENDTEYDEDETGPKTQNDDIETDINKLRPIQMNTRPFDELRAYEYFFREFSENFELHRPIIIPTTPSSLGPQNRRPPQEDLLTPKPDESPLELDSISISKRPEGTSDPDLVCSLGRLVLDAGVNGGSVDGPQDEGGEQAVLEVPDTAALLPLHDPDLYLEMVKSTRSVPAYTEVGYPDYFGHVALNLREPILERVYGVQRTKIFQDIERLIHPSDILDKVVYDLDNQSCPVTDNGESLKFNSKFESGNLRKAIQVRKFEYDLILNSDINSNHYHQWFYFEVGNMRPGVRYRFNIINCEKSNSQFNYGMQVLMYSVQDAINGSPHWVRTGSDICYYKNHFSRSSIAAGGQKGKSYFTLTFTVTFQHKDDVCYFAYHYPYTYSMLKMHLQKLSALRTAQIYYRQDDLCETLGGNSCPLLTITAMPGSSSNDPISQFRSRPVVFLSARVHPGETNSSWVMKGTLEYLMSCSPQAQSLRESYIFKIIPMLNPDGVINGNHRCSLSGEDLNRQWQNPNAELHPTIYHAKSLLQYLRATGRTPLVFCDYHGHSRKKNVFMYGCSIKETVWQTNVNTSTCDLHEDLGYRTLPKLLSQMAPAFSLSSCSFVVERSKEATARVVVWREIGVQRSYTMESTLCGCDQGKYKGLQIGTSELEEMGAQFCLALLRLKRFTSPLELHNHNSHLLDMETDLIETRSIPNITSPTTYVLEEDEPAFLEEVDYSAESNDEIDPDLEHDLQDNHKSFS</sequence>
<dbReference type="Gene3D" id="2.60.40.3120">
    <property type="match status" value="1"/>
</dbReference>
<evidence type="ECO:0000256" key="7">
    <source>
        <dbReference type="ARBA" id="ARBA00022645"/>
    </source>
</evidence>